<dbReference type="PANTHER" id="PTHR30619:SF1">
    <property type="entry name" value="RECOMBINATION PROTEIN 2"/>
    <property type="match status" value="1"/>
</dbReference>
<dbReference type="SUPFAM" id="SSF56281">
    <property type="entry name" value="Metallo-hydrolase/oxidoreductase"/>
    <property type="match status" value="1"/>
</dbReference>
<sequence length="341" mass="37427">MPCRILASLLLLTCLLTHAPAAEPAFSFTVLEIPDIQRGAGLAIVMRTPSGKTWLYDTGTAHPEKLSSDGWLANFNAGRDLIAPHLAKAGVTRIDGVFMSHAHYDHFGGLLWLKDHFQISRLIDCGYLFHSDLEADYLGTNKAELDHYTRVREEFRARNAYLSATAGETLSLDPDLKIEVIAPPKTFFKDPKLPGRPKNDSPSHFLVNANSLALRIQFGDIVFLLPGDIQTEDIEASLMPFVDRSKLKCHILVAPGHGIHPIPKEFGEATRPEVSIASVFPRYARGIRSTKDLQALGTKTYVTGLHGNVNVTTDGKTYQVTTQRDDTATPPPVPAKAAPTK</sequence>
<feature type="signal peptide" evidence="2">
    <location>
        <begin position="1"/>
        <end position="21"/>
    </location>
</feature>
<gene>
    <name evidence="4" type="ORF">ACFQDI_20195</name>
</gene>
<dbReference type="InterPro" id="IPR036866">
    <property type="entry name" value="RibonucZ/Hydroxyglut_hydro"/>
</dbReference>
<dbReference type="Gene3D" id="3.60.15.10">
    <property type="entry name" value="Ribonuclease Z/Hydroxyacylglutathione hydrolase-like"/>
    <property type="match status" value="1"/>
</dbReference>
<name>A0ABW0KXP4_9BACT</name>
<organism evidence="4 5">
    <name type="scientific">Prosthecobacter fluviatilis</name>
    <dbReference type="NCBI Taxonomy" id="445931"/>
    <lineage>
        <taxon>Bacteria</taxon>
        <taxon>Pseudomonadati</taxon>
        <taxon>Verrucomicrobiota</taxon>
        <taxon>Verrucomicrobiia</taxon>
        <taxon>Verrucomicrobiales</taxon>
        <taxon>Verrucomicrobiaceae</taxon>
        <taxon>Prosthecobacter</taxon>
    </lineage>
</organism>
<dbReference type="RefSeq" id="WP_377170239.1">
    <property type="nucleotide sequence ID" value="NZ_JBHSMQ010000009.1"/>
</dbReference>
<dbReference type="Proteomes" id="UP001596052">
    <property type="component" value="Unassembled WGS sequence"/>
</dbReference>
<proteinExistence type="predicted"/>
<evidence type="ECO:0000313" key="5">
    <source>
        <dbReference type="Proteomes" id="UP001596052"/>
    </source>
</evidence>
<feature type="chain" id="PRO_5047421690" evidence="2">
    <location>
        <begin position="22"/>
        <end position="341"/>
    </location>
</feature>
<dbReference type="PANTHER" id="PTHR30619">
    <property type="entry name" value="DNA INTERNALIZATION/COMPETENCE PROTEIN COMEC/REC2"/>
    <property type="match status" value="1"/>
</dbReference>
<evidence type="ECO:0000256" key="2">
    <source>
        <dbReference type="SAM" id="SignalP"/>
    </source>
</evidence>
<accession>A0ABW0KXP4</accession>
<comment type="caution">
    <text evidence="4">The sequence shown here is derived from an EMBL/GenBank/DDBJ whole genome shotgun (WGS) entry which is preliminary data.</text>
</comment>
<evidence type="ECO:0000256" key="1">
    <source>
        <dbReference type="SAM" id="MobiDB-lite"/>
    </source>
</evidence>
<dbReference type="InterPro" id="IPR035681">
    <property type="entry name" value="ComA-like_MBL"/>
</dbReference>
<feature type="domain" description="Metallo-beta-lactamase" evidence="3">
    <location>
        <begin position="40"/>
        <end position="257"/>
    </location>
</feature>
<dbReference type="EMBL" id="JBHSMQ010000009">
    <property type="protein sequence ID" value="MFC5457201.1"/>
    <property type="molecule type" value="Genomic_DNA"/>
</dbReference>
<evidence type="ECO:0000313" key="4">
    <source>
        <dbReference type="EMBL" id="MFC5457201.1"/>
    </source>
</evidence>
<dbReference type="Pfam" id="PF00753">
    <property type="entry name" value="Lactamase_B"/>
    <property type="match status" value="1"/>
</dbReference>
<keyword evidence="5" id="KW-1185">Reference proteome</keyword>
<protein>
    <submittedName>
        <fullName evidence="4">ComEC/Rec2 family competence protein</fullName>
    </submittedName>
</protein>
<dbReference type="CDD" id="cd07731">
    <property type="entry name" value="ComA-like_MBL-fold"/>
    <property type="match status" value="1"/>
</dbReference>
<dbReference type="InterPro" id="IPR001279">
    <property type="entry name" value="Metallo-B-lactamas"/>
</dbReference>
<dbReference type="InterPro" id="IPR052159">
    <property type="entry name" value="Competence_DNA_uptake"/>
</dbReference>
<feature type="region of interest" description="Disordered" evidence="1">
    <location>
        <begin position="321"/>
        <end position="341"/>
    </location>
</feature>
<evidence type="ECO:0000259" key="3">
    <source>
        <dbReference type="SMART" id="SM00849"/>
    </source>
</evidence>
<reference evidence="5" key="1">
    <citation type="journal article" date="2019" name="Int. J. Syst. Evol. Microbiol.">
        <title>The Global Catalogue of Microorganisms (GCM) 10K type strain sequencing project: providing services to taxonomists for standard genome sequencing and annotation.</title>
        <authorList>
            <consortium name="The Broad Institute Genomics Platform"/>
            <consortium name="The Broad Institute Genome Sequencing Center for Infectious Disease"/>
            <person name="Wu L."/>
            <person name="Ma J."/>
        </authorList>
    </citation>
    <scope>NUCLEOTIDE SEQUENCE [LARGE SCALE GENOMIC DNA]</scope>
    <source>
        <strain evidence="5">CGMCC 4.1469</strain>
    </source>
</reference>
<keyword evidence="2" id="KW-0732">Signal</keyword>
<dbReference type="SMART" id="SM00849">
    <property type="entry name" value="Lactamase_B"/>
    <property type="match status" value="1"/>
</dbReference>